<dbReference type="EMBL" id="AL359543">
    <property type="status" value="NOT_ANNOTATED_CDS"/>
    <property type="molecule type" value="Genomic_DNA"/>
</dbReference>
<dbReference type="EMBL" id="KF455161">
    <property type="status" value="NOT_ANNOTATED_CDS"/>
    <property type="molecule type" value="Genomic_DNA"/>
</dbReference>
<dbReference type="ExpressionAtlas" id="H0Y7U2">
    <property type="expression patterns" value="baseline and differential"/>
</dbReference>
<proteinExistence type="evidence at protein level"/>
<evidence type="ECO:0000313" key="1">
    <source>
        <dbReference type="Ensembl" id="ENSP00000415147.2"/>
    </source>
</evidence>
<protein>
    <submittedName>
        <fullName evidence="1">DISC1 scaffold protein</fullName>
    </submittedName>
</protein>
<gene>
    <name evidence="1" type="primary">DISC1</name>
</gene>
<dbReference type="VEuPathDB" id="HostDB:ENSG00000162946"/>
<keyword evidence="2" id="KW-1185">Reference proteome</keyword>
<dbReference type="HGNC" id="HGNC:2888">
    <property type="gene designation" value="DISC1"/>
</dbReference>
<evidence type="ECO:0000313" key="2">
    <source>
        <dbReference type="Proteomes" id="UP000005640"/>
    </source>
</evidence>
<dbReference type="EMBL" id="AL626763">
    <property type="status" value="NOT_ANNOTATED_CDS"/>
    <property type="molecule type" value="Genomic_DNA"/>
</dbReference>
<reference evidence="1 2" key="1">
    <citation type="journal article" date="2001" name="Nature">
        <title>Initial sequencing and analysis of the human genome.</title>
        <authorList>
            <consortium name="International Human Genome Sequencing Consortium"/>
            <person name="Lander E.S."/>
            <person name="Linton L.M."/>
            <person name="Birren B."/>
            <person name="Nusbaum C."/>
            <person name="Zody M.C."/>
            <person name="Baldwin J."/>
            <person name="Devon K."/>
            <person name="Dewar K."/>
            <person name="Doyle M."/>
            <person name="FitzHugh W."/>
            <person name="Funke R."/>
            <person name="Gage D."/>
            <person name="Harris K."/>
            <person name="Heaford A."/>
            <person name="Howland J."/>
            <person name="Kann L."/>
            <person name="Lehoczky J."/>
            <person name="LeVine R."/>
            <person name="McEwan P."/>
            <person name="McKernan K."/>
            <person name="Meldrim J."/>
            <person name="Mesirov J.P."/>
            <person name="Miranda C."/>
            <person name="Morris W."/>
            <person name="Naylor J."/>
            <person name="Raymond C."/>
            <person name="Rosetti M."/>
            <person name="Santos R."/>
            <person name="Sheridan A."/>
            <person name="Sougnez C."/>
            <person name="Stange-Thomann N."/>
            <person name="Stojanovic N."/>
            <person name="Subramanian A."/>
            <person name="Wyman D."/>
            <person name="Rogers J."/>
            <person name="Sulston J."/>
            <person name="Ainscough R."/>
            <person name="Beck S."/>
            <person name="Bentley D."/>
            <person name="Burton J."/>
            <person name="Clee C."/>
            <person name="Carter N."/>
            <person name="Coulson A."/>
            <person name="Deadman R."/>
            <person name="Deloukas P."/>
            <person name="Dunham A."/>
            <person name="Dunham I."/>
            <person name="Durbin R."/>
            <person name="French L."/>
            <person name="Grafham D."/>
            <person name="Gregory S."/>
            <person name="Hubbard T."/>
            <person name="Humphray S."/>
            <person name="Hunt A."/>
            <person name="Jones M."/>
            <person name="Lloyd C."/>
            <person name="McMurray A."/>
            <person name="Matthews L."/>
            <person name="Mercer S."/>
            <person name="Milne S."/>
            <person name="Mullikin J.C."/>
            <person name="Mungall A."/>
            <person name="Plumb R."/>
            <person name="Ross M."/>
            <person name="Shownkeen R."/>
            <person name="Sims S."/>
            <person name="Waterston R.H."/>
            <person name="Wilson R.K."/>
            <person name="Hillier L.W."/>
            <person name="McPherson J.D."/>
            <person name="Marra M.A."/>
            <person name="Mardis E.R."/>
            <person name="Fulton L.A."/>
            <person name="Chinwalla A.T."/>
            <person name="Pepin K.H."/>
            <person name="Gish W.R."/>
            <person name="Chissoe S.L."/>
            <person name="Wendl M.C."/>
            <person name="Delehaunty K.D."/>
            <person name="Miner T.L."/>
            <person name="Delehaunty A."/>
            <person name="Kramer J.B."/>
            <person name="Cook L.L."/>
            <person name="Fulton R.S."/>
            <person name="Johnson D.L."/>
            <person name="Minx P.J."/>
            <person name="Clifton S.W."/>
            <person name="Hawkins T."/>
            <person name="Branscomb E."/>
            <person name="Predki P."/>
            <person name="Richardson P."/>
            <person name="Wenning S."/>
            <person name="Slezak T."/>
            <person name="Doggett N."/>
            <person name="Cheng J.F."/>
            <person name="Olsen A."/>
            <person name="Lucas S."/>
            <person name="Elkin C."/>
            <person name="Uberbacher E."/>
            <person name="Frazier M."/>
            <person name="Gibbs R.A."/>
            <person name="Muzny D.M."/>
            <person name="Scherer S.E."/>
            <person name="Bouck J.B."/>
            <person name="Sodergren E.J."/>
            <person name="Worley K.C."/>
            <person name="Rives C.M."/>
            <person name="Gorrell J.H."/>
            <person name="Metzker M.L."/>
            <person name="Naylor S.L."/>
            <person name="Kucherlapati R.S."/>
            <person name="Nelson D.L."/>
            <person name="Weinstock G.M."/>
            <person name="Sakaki Y."/>
            <person name="Fujiyama A."/>
            <person name="Hattori M."/>
            <person name="Yada T."/>
            <person name="Toyoda A."/>
            <person name="Itoh T."/>
            <person name="Kawagoe C."/>
            <person name="Watanabe H."/>
            <person name="Totoki Y."/>
            <person name="Taylor T."/>
            <person name="Weissenbach J."/>
            <person name="Heilig R."/>
            <person name="Saurin W."/>
            <person name="Artiguenave F."/>
            <person name="Brottier P."/>
            <person name="Bruls T."/>
            <person name="Pelletier E."/>
            <person name="Robert C."/>
            <person name="Wincker P."/>
            <person name="Smith D.R."/>
            <person name="Doucette-Stamm L."/>
            <person name="Rubenfield M."/>
            <person name="Weinstock K."/>
            <person name="Lee H.M."/>
            <person name="Dubois J."/>
            <person name="Rosenthal A."/>
            <person name="Platzer M."/>
            <person name="Nyakatura G."/>
            <person name="Taudien S."/>
            <person name="Rump A."/>
            <person name="Yang H."/>
            <person name="Yu J."/>
            <person name="Wang J."/>
            <person name="Huang G."/>
            <person name="Gu J."/>
            <person name="Hood L."/>
            <person name="Rowen L."/>
            <person name="Madan A."/>
            <person name="Qin S."/>
            <person name="Davis R.W."/>
            <person name="Federspiel N.A."/>
            <person name="Abola A.P."/>
            <person name="Proctor M.J."/>
            <person name="Myers R.M."/>
            <person name="Schmutz J."/>
            <person name="Dickson M."/>
            <person name="Grimwood J."/>
            <person name="Cox D.R."/>
            <person name="Olson M.V."/>
            <person name="Kaul R."/>
            <person name="Raymond C."/>
            <person name="Shimizu N."/>
            <person name="Kawasaki K."/>
            <person name="Minoshima S."/>
            <person name="Evans G.A."/>
            <person name="Athanasiou M."/>
            <person name="Schultz R."/>
            <person name="Roe B.A."/>
            <person name="Chen F."/>
            <person name="Pan H."/>
            <person name="Ramser J."/>
            <person name="Lehrach H."/>
            <person name="Reinhardt R."/>
            <person name="McCombie W.R."/>
            <person name="de la Bastide M."/>
            <person name="Dedhia N."/>
            <person name="Blocker H."/>
            <person name="Hornischer K."/>
            <person name="Nordsiek G."/>
            <person name="Agarwala R."/>
            <person name="Aravind L."/>
            <person name="Bailey J.A."/>
            <person name="Bateman A."/>
            <person name="Batzoglou S."/>
            <person name="Birney E."/>
            <person name="Bork P."/>
            <person name="Brown D.G."/>
            <person name="Burge C.B."/>
            <person name="Cerutti L."/>
            <person name="Chen H.C."/>
            <person name="Church D."/>
            <person name="Clamp M."/>
            <person name="Copley R.R."/>
            <person name="Doerks T."/>
            <person name="Eddy S.R."/>
            <person name="Eichler E.E."/>
            <person name="Furey T.S."/>
            <person name="Galagan J."/>
            <person name="Gilbert J.G."/>
            <person name="Harmon C."/>
            <person name="Hayashizaki Y."/>
            <person name="Haussler D."/>
            <person name="Hermjakob H."/>
            <person name="Hokamp K."/>
            <person name="Jang W."/>
            <person name="Johnson L.S."/>
            <person name="Jones T.A."/>
            <person name="Kasif S."/>
            <person name="Kaspryzk A."/>
            <person name="Kennedy S."/>
            <person name="Kent W.J."/>
            <person name="Kitts P."/>
            <person name="Koonin E.V."/>
            <person name="Korf I."/>
            <person name="Kulp D."/>
            <person name="Lancet D."/>
            <person name="Lowe T.M."/>
            <person name="McLysaght A."/>
            <person name="Mikkelsen T."/>
            <person name="Moran J.V."/>
            <person name="Mulder N."/>
            <person name="Pollara V.J."/>
            <person name="Ponting C.P."/>
            <person name="Schuler G."/>
            <person name="Schultz J."/>
            <person name="Slater G."/>
            <person name="Smit A.F."/>
            <person name="Stupka E."/>
            <person name="Szustakowski J."/>
            <person name="Thierry-Mieg D."/>
            <person name="Thierry-Mieg J."/>
            <person name="Wagner L."/>
            <person name="Wallis J."/>
            <person name="Wheeler R."/>
            <person name="Williams A."/>
            <person name="Wolf Y.I."/>
            <person name="Wolfe K.H."/>
            <person name="Yang S.P."/>
            <person name="Yeh R.F."/>
            <person name="Collins F."/>
            <person name="Guyer M.S."/>
            <person name="Peterson J."/>
            <person name="Felsenfeld A."/>
            <person name="Wetterstrand K.A."/>
            <person name="Patrinos A."/>
            <person name="Morgan M.J."/>
            <person name="de Jong P."/>
            <person name="Catanese J.J."/>
            <person name="Osoegawa K."/>
            <person name="Shizuya H."/>
            <person name="Choi S."/>
            <person name="Chen Y.J."/>
        </authorList>
    </citation>
    <scope>NUCLEOTIDE SEQUENCE [LARGE SCALE GENOMIC DNA]</scope>
</reference>
<sequence length="44" mass="4082">MPGGGPQGAPAAAGGGGVSHRAAGIAYHLQRAFGGGGWHGGRAT</sequence>
<organism evidence="1 2">
    <name type="scientific">Homo sapiens</name>
    <name type="common">Human</name>
    <dbReference type="NCBI Taxonomy" id="9606"/>
    <lineage>
        <taxon>Eukaryota</taxon>
        <taxon>Metazoa</taxon>
        <taxon>Chordata</taxon>
        <taxon>Craniata</taxon>
        <taxon>Vertebrata</taxon>
        <taxon>Euteleostomi</taxon>
        <taxon>Mammalia</taxon>
        <taxon>Eutheria</taxon>
        <taxon>Euarchontoglires</taxon>
        <taxon>Primates</taxon>
        <taxon>Haplorrhini</taxon>
        <taxon>Catarrhini</taxon>
        <taxon>Hominidae</taxon>
        <taxon>Homo</taxon>
    </lineage>
</organism>
<dbReference type="HOGENOM" id="CLU_3224280_0_0_1"/>
<evidence type="ECO:0007829" key="4">
    <source>
        <dbReference type="ProteomicsDB" id="H0Y7U2"/>
    </source>
</evidence>
<dbReference type="EMBL" id="AL450284">
    <property type="status" value="NOT_ANNOTATED_CDS"/>
    <property type="molecule type" value="Genomic_DNA"/>
</dbReference>
<accession>H0Y7U2</accession>
<dbReference type="MassIVE" id="H0Y7U2"/>
<dbReference type="OpenTargets" id="ENSG00000162946"/>
<dbReference type="UCSC" id="uc057qjo.1">
    <property type="organism name" value="human"/>
</dbReference>
<dbReference type="Proteomes" id="UP000005640">
    <property type="component" value="Chromosome 1"/>
</dbReference>
<reference evidence="1 2" key="2">
    <citation type="journal article" date="2004" name="Nature">
        <title>Finishing the euchromatic sequence of the human genome.</title>
        <authorList>
            <consortium name="International Human Genome Sequencing Consortium"/>
        </authorList>
    </citation>
    <scope>NUCLEOTIDE SEQUENCE [LARGE SCALE GENOMIC DNA]</scope>
</reference>
<evidence type="ECO:0007829" key="3">
    <source>
        <dbReference type="PeptideAtlas" id="H0Y7U2"/>
    </source>
</evidence>
<dbReference type="EMBL" id="AL136171">
    <property type="status" value="NOT_ANNOTATED_CDS"/>
    <property type="molecule type" value="Genomic_DNA"/>
</dbReference>
<reference evidence="1" key="4">
    <citation type="submission" date="2025-08" db="UniProtKB">
        <authorList>
            <consortium name="Ensembl"/>
        </authorList>
    </citation>
    <scope>IDENTIFICATION</scope>
</reference>
<reference evidence="1 2" key="3">
    <citation type="journal article" date="2006" name="Nature">
        <title>The DNA sequence and biological annotation of human chromosome 1.</title>
        <authorList>
            <person name="Gregory S.G."/>
            <person name="Barlow K.F."/>
            <person name="McLay K.E."/>
            <person name="Kaul R."/>
            <person name="Swarbreck D."/>
            <person name="Dunham A."/>
            <person name="Scott C.E."/>
            <person name="Howe K.L."/>
            <person name="Woodfine K."/>
            <person name="Spencer C.C."/>
            <person name="Jones M.C."/>
            <person name="Gillson C."/>
            <person name="Searle S."/>
            <person name="Zhou Y."/>
            <person name="Kokocinski F."/>
            <person name="McDonald L."/>
            <person name="Evans R."/>
            <person name="Phillips K."/>
            <person name="Atkinson A."/>
            <person name="Cooper R."/>
            <person name="Jones C."/>
            <person name="Hall R.E."/>
            <person name="Andrews T.D."/>
            <person name="Lloyd C."/>
            <person name="Ainscough R."/>
            <person name="Almeida J.P."/>
            <person name="Ambrose K.D."/>
            <person name="Anderson F."/>
            <person name="Andrew R.W."/>
            <person name="Ashwell R.I."/>
            <person name="Aubin K."/>
            <person name="Babbage A.K."/>
            <person name="Bagguley C.L."/>
            <person name="Bailey J."/>
            <person name="Beasley H."/>
            <person name="Bethel G."/>
            <person name="Bird C.P."/>
            <person name="Bray-Allen S."/>
            <person name="Brown J.Y."/>
            <person name="Brown A.J."/>
            <person name="Buckley D."/>
            <person name="Burton J."/>
            <person name="Bye J."/>
            <person name="Carder C."/>
            <person name="Chapman J.C."/>
            <person name="Clark S.Y."/>
            <person name="Clarke G."/>
            <person name="Clee C."/>
            <person name="Cobley V."/>
            <person name="Collier R.E."/>
            <person name="Corby N."/>
            <person name="Coville G.J."/>
            <person name="Davies J."/>
            <person name="Deadman R."/>
            <person name="Dunn M."/>
            <person name="Earthrowl M."/>
            <person name="Ellington A.G."/>
            <person name="Errington H."/>
            <person name="Frankish A."/>
            <person name="Frankland J."/>
            <person name="French L."/>
            <person name="Garner P."/>
            <person name="Garnett J."/>
            <person name="Gay L."/>
            <person name="Ghori M.R."/>
            <person name="Gibson R."/>
            <person name="Gilby L.M."/>
            <person name="Gillett W."/>
            <person name="Glithero R.J."/>
            <person name="Grafham D.V."/>
            <person name="Griffiths C."/>
            <person name="Griffiths-Jones S."/>
            <person name="Grocock R."/>
            <person name="Hammond S."/>
            <person name="Harrison E.S."/>
            <person name="Hart E."/>
            <person name="Haugen E."/>
            <person name="Heath P.D."/>
            <person name="Holmes S."/>
            <person name="Holt K."/>
            <person name="Howden P.J."/>
            <person name="Hunt A.R."/>
            <person name="Hunt S.E."/>
            <person name="Hunter G."/>
            <person name="Isherwood J."/>
            <person name="James R."/>
            <person name="Johnson C."/>
            <person name="Johnson D."/>
            <person name="Joy A."/>
            <person name="Kay M."/>
            <person name="Kershaw J.K."/>
            <person name="Kibukawa M."/>
            <person name="Kimberley A.M."/>
            <person name="King A."/>
            <person name="Knights A.J."/>
            <person name="Lad H."/>
            <person name="Laird G."/>
            <person name="Lawlor S."/>
            <person name="Leongamornlert D.A."/>
            <person name="Lloyd D.M."/>
            <person name="Loveland J."/>
            <person name="Lovell J."/>
            <person name="Lush M.J."/>
            <person name="Lyne R."/>
            <person name="Martin S."/>
            <person name="Mashreghi-Mohammadi M."/>
            <person name="Matthews L."/>
            <person name="Matthews N.S."/>
            <person name="McLaren S."/>
            <person name="Milne S."/>
            <person name="Mistry S."/>
            <person name="Moore M.J."/>
            <person name="Nickerson T."/>
            <person name="O'Dell C.N."/>
            <person name="Oliver K."/>
            <person name="Palmeiri A."/>
            <person name="Palmer S.A."/>
            <person name="Parker A."/>
            <person name="Patel D."/>
            <person name="Pearce A.V."/>
            <person name="Peck A.I."/>
            <person name="Pelan S."/>
            <person name="Phelps K."/>
            <person name="Phillimore B.J."/>
            <person name="Plumb R."/>
            <person name="Rajan J."/>
            <person name="Raymond C."/>
            <person name="Rouse G."/>
            <person name="Saenphimmachak C."/>
            <person name="Sehra H.K."/>
            <person name="Sheridan E."/>
            <person name="Shownkeen R."/>
            <person name="Sims S."/>
            <person name="Skuce C.D."/>
            <person name="Smith M."/>
            <person name="Steward C."/>
            <person name="Subramanian S."/>
            <person name="Sycamore N."/>
            <person name="Tracey A."/>
            <person name="Tromans A."/>
            <person name="Van Helmond Z."/>
            <person name="Wall M."/>
            <person name="Wallis J.M."/>
            <person name="White S."/>
            <person name="Whitehead S.L."/>
            <person name="Wilkinson J.E."/>
            <person name="Willey D.L."/>
            <person name="Williams H."/>
            <person name="Wilming L."/>
            <person name="Wray P.W."/>
            <person name="Wu Z."/>
            <person name="Coulson A."/>
            <person name="Vaudin M."/>
            <person name="Sulston J.E."/>
            <person name="Durbin R."/>
            <person name="Hubbard T."/>
            <person name="Wooster R."/>
            <person name="Dunham I."/>
            <person name="Carter N.P."/>
            <person name="McVean G."/>
            <person name="Ross M.T."/>
            <person name="Harrow J."/>
            <person name="Olson M.V."/>
            <person name="Beck S."/>
            <person name="Rogers J."/>
            <person name="Bentley D.R."/>
            <person name="Banerjee R."/>
            <person name="Bryant S.P."/>
            <person name="Burford D.C."/>
            <person name="Burrill W.D."/>
            <person name="Clegg S.M."/>
            <person name="Dhami P."/>
            <person name="Dovey O."/>
            <person name="Faulkner L.M."/>
            <person name="Gribble S.M."/>
            <person name="Langford C.F."/>
            <person name="Pandian R.D."/>
            <person name="Porter K.M."/>
            <person name="Prigmore E."/>
        </authorList>
    </citation>
    <scope>NUCLEOTIDE SEQUENCE [LARGE SCALE GENOMIC DNA]</scope>
</reference>
<dbReference type="EMBL" id="KF455159">
    <property type="status" value="NOT_ANNOTATED_CDS"/>
    <property type="molecule type" value="Genomic_DNA"/>
</dbReference>
<name>H0Y7U2_HUMAN</name>
<dbReference type="GeneTree" id="ENSGT00390000006176"/>
<dbReference type="EMBL" id="AL751364">
    <property type="status" value="NOT_ANNOTATED_CDS"/>
    <property type="molecule type" value="Genomic_DNA"/>
</dbReference>
<dbReference type="EMBL" id="AL161743">
    <property type="status" value="NOT_ANNOTATED_CDS"/>
    <property type="molecule type" value="Genomic_DNA"/>
</dbReference>
<reference evidence="1" key="5">
    <citation type="submission" date="2025-09" db="UniProtKB">
        <authorList>
            <consortium name="Ensembl"/>
        </authorList>
    </citation>
    <scope>IDENTIFICATION</scope>
</reference>
<dbReference type="Ensembl" id="ENST00000422590.6">
    <property type="protein sequence ID" value="ENSP00000415147.2"/>
    <property type="gene ID" value="ENSG00000162946.24"/>
</dbReference>
<keyword evidence="3 4" id="KW-1267">Proteomics identification</keyword>
<dbReference type="Bgee" id="ENSG00000162946">
    <property type="expression patterns" value="Expressed in buccal mucosa cell and 124 other cell types or tissues"/>
</dbReference>
<dbReference type="ProteomicsDB" id="35517"/>
<dbReference type="AlphaFoldDB" id="H0Y7U2"/>